<dbReference type="STRING" id="873449.STRCR_2186"/>
<accession>G5JSI6</accession>
<keyword evidence="2" id="KW-1185">Reference proteome</keyword>
<dbReference type="Proteomes" id="UP000004322">
    <property type="component" value="Unassembled WGS sequence"/>
</dbReference>
<evidence type="ECO:0000313" key="1">
    <source>
        <dbReference type="EMBL" id="EHI74126.1"/>
    </source>
</evidence>
<organism evidence="1 2">
    <name type="scientific">Streptococcus criceti HS-6</name>
    <dbReference type="NCBI Taxonomy" id="873449"/>
    <lineage>
        <taxon>Bacteria</taxon>
        <taxon>Bacillati</taxon>
        <taxon>Bacillota</taxon>
        <taxon>Bacilli</taxon>
        <taxon>Lactobacillales</taxon>
        <taxon>Streptococcaceae</taxon>
        <taxon>Streptococcus</taxon>
    </lineage>
</organism>
<gene>
    <name evidence="1" type="ORF">STRCR_2186</name>
</gene>
<protein>
    <submittedName>
        <fullName evidence="1">Uncharacterized protein</fullName>
    </submittedName>
</protein>
<comment type="caution">
    <text evidence="1">The sequence shown here is derived from an EMBL/GenBank/DDBJ whole genome shotgun (WGS) entry which is preliminary data.</text>
</comment>
<evidence type="ECO:0000313" key="2">
    <source>
        <dbReference type="Proteomes" id="UP000004322"/>
    </source>
</evidence>
<name>G5JSI6_STRCG</name>
<reference evidence="1" key="1">
    <citation type="submission" date="2011-07" db="EMBL/GenBank/DDBJ databases">
        <authorList>
            <person name="Stanhope M.J."/>
            <person name="Durkin A.S."/>
            <person name="Hostetler J."/>
            <person name="Kim M."/>
            <person name="Radune D."/>
            <person name="Singh I."/>
            <person name="Town C.D."/>
        </authorList>
    </citation>
    <scope>NUCLEOTIDE SEQUENCE [LARGE SCALE GENOMIC DNA]</scope>
    <source>
        <strain evidence="1">HS-6</strain>
    </source>
</reference>
<dbReference type="EMBL" id="AEUV02000002">
    <property type="protein sequence ID" value="EHI74126.1"/>
    <property type="molecule type" value="Genomic_DNA"/>
</dbReference>
<proteinExistence type="predicted"/>
<dbReference type="AlphaFoldDB" id="G5JSI6"/>
<sequence length="38" mass="4678">MIFFAPAQRIFHLAFYLSSSYFFQKNMQEFQRISKIIK</sequence>